<sequence length="336" mass="38939">MTYSLYSNSFTTHLYFKFLKRILLSRSFCSDISTPQKDHQQLSTVNLAYDLHLGTFKRNEDKIEATNPLIITHGIFGHKQNWRSVAKALQRELDNFVFVVDMRNHGESPHTSECSYQLMAADLREFIRKEVLSRSRFKTVFLLGHSMGGKMSAEFSLQDAESSTPLLEKLIIEDISPTKTSTPTSNNSEFINALKSVDLHQTRSEIDKYLKKQIVDDDIRAFLLTNLFKPRGGPFHWRCNLTSLELNLDHLLNYSIKINNLLKQKCPTLFIAGKKSEYLIVERDKEEIMKIFPNAEFVEIRGAGHWVHSERPALFVQHVVEFLKKGYFTFEQEKII</sequence>
<dbReference type="EMBL" id="CAVMJV010000039">
    <property type="protein sequence ID" value="CAK5079633.1"/>
    <property type="molecule type" value="Genomic_DNA"/>
</dbReference>
<protein>
    <submittedName>
        <fullName evidence="1">Uncharacterized protein</fullName>
    </submittedName>
</protein>
<keyword evidence="2" id="KW-1185">Reference proteome</keyword>
<accession>A0ACB0ZL55</accession>
<evidence type="ECO:0000313" key="2">
    <source>
        <dbReference type="Proteomes" id="UP001497535"/>
    </source>
</evidence>
<name>A0ACB0ZL55_MELEN</name>
<proteinExistence type="predicted"/>
<gene>
    <name evidence="1" type="ORF">MENTE1834_LOCUS26759</name>
</gene>
<organism evidence="1 2">
    <name type="scientific">Meloidogyne enterolobii</name>
    <name type="common">Root-knot nematode worm</name>
    <name type="synonym">Meloidogyne mayaguensis</name>
    <dbReference type="NCBI Taxonomy" id="390850"/>
    <lineage>
        <taxon>Eukaryota</taxon>
        <taxon>Metazoa</taxon>
        <taxon>Ecdysozoa</taxon>
        <taxon>Nematoda</taxon>
        <taxon>Chromadorea</taxon>
        <taxon>Rhabditida</taxon>
        <taxon>Tylenchina</taxon>
        <taxon>Tylenchomorpha</taxon>
        <taxon>Tylenchoidea</taxon>
        <taxon>Meloidogynidae</taxon>
        <taxon>Meloidogyninae</taxon>
        <taxon>Meloidogyne</taxon>
    </lineage>
</organism>
<reference evidence="1" key="1">
    <citation type="submission" date="2023-11" db="EMBL/GenBank/DDBJ databases">
        <authorList>
            <person name="Poullet M."/>
        </authorList>
    </citation>
    <scope>NUCLEOTIDE SEQUENCE</scope>
    <source>
        <strain evidence="1">E1834</strain>
    </source>
</reference>
<dbReference type="Proteomes" id="UP001497535">
    <property type="component" value="Unassembled WGS sequence"/>
</dbReference>
<comment type="caution">
    <text evidence="1">The sequence shown here is derived from an EMBL/GenBank/DDBJ whole genome shotgun (WGS) entry which is preliminary data.</text>
</comment>
<evidence type="ECO:0000313" key="1">
    <source>
        <dbReference type="EMBL" id="CAK5079633.1"/>
    </source>
</evidence>